<feature type="domain" description="AB hydrolase-1" evidence="1">
    <location>
        <begin position="25"/>
        <end position="245"/>
    </location>
</feature>
<reference evidence="2 3" key="1">
    <citation type="submission" date="2016-10" db="EMBL/GenBank/DDBJ databases">
        <authorList>
            <person name="de Groot N.N."/>
        </authorList>
    </citation>
    <scope>NUCLEOTIDE SEQUENCE [LARGE SCALE GENOMIC DNA]</scope>
    <source>
        <strain evidence="2 3">DSM 6793</strain>
    </source>
</reference>
<evidence type="ECO:0000313" key="3">
    <source>
        <dbReference type="Proteomes" id="UP000199514"/>
    </source>
</evidence>
<proteinExistence type="predicted"/>
<name>A0A1I1MQJ2_9BACT</name>
<dbReference type="Proteomes" id="UP000199514">
    <property type="component" value="Unassembled WGS sequence"/>
</dbReference>
<evidence type="ECO:0000313" key="2">
    <source>
        <dbReference type="EMBL" id="SFC83830.1"/>
    </source>
</evidence>
<dbReference type="NCBIfam" id="TIGR02427">
    <property type="entry name" value="protocat_pcaD"/>
    <property type="match status" value="1"/>
</dbReference>
<sequence length="260" mass="28956">MKATKIQLKKYDCHYIFEDFGKAQTIIFSNSLGADTSMWSEQVERLKHQYNILRYDTRGHGASSSPQDAYTVADLGEDIIDLLDHLKLEKVAFCGLSMGGLIGQWLGIYHPERFSHIVLANTAAKIGNEQGWNDRISYVKTNGLESILGGTAERWFTPAFRQNQPQKVQEVLQVFVGTDLQGYMNCCAVVRDADFRGQLLGLNVPVLVISGQQDAVTTPTDGDYLQQHIPVAQHRTTDAAHLSSVEQGAEFSAFLLSFIQ</sequence>
<dbReference type="InterPro" id="IPR000073">
    <property type="entry name" value="AB_hydrolase_1"/>
</dbReference>
<dbReference type="EMBL" id="FOLE01000010">
    <property type="protein sequence ID" value="SFC83830.1"/>
    <property type="molecule type" value="Genomic_DNA"/>
</dbReference>
<dbReference type="GO" id="GO:0047570">
    <property type="term" value="F:3-oxoadipate enol-lactonase activity"/>
    <property type="evidence" value="ECO:0007669"/>
    <property type="project" value="InterPro"/>
</dbReference>
<protein>
    <submittedName>
        <fullName evidence="2">3-oxoadipate enol-lactonase/3-oxoadipate enol-lactonase / 4-carboxymuconolactone decarboxylase</fullName>
    </submittedName>
</protein>
<dbReference type="InterPro" id="IPR050266">
    <property type="entry name" value="AB_hydrolase_sf"/>
</dbReference>
<dbReference type="RefSeq" id="WP_091515327.1">
    <property type="nucleotide sequence ID" value="NZ_FOLE01000010.1"/>
</dbReference>
<dbReference type="PANTHER" id="PTHR43798">
    <property type="entry name" value="MONOACYLGLYCEROL LIPASE"/>
    <property type="match status" value="1"/>
</dbReference>
<evidence type="ECO:0000259" key="1">
    <source>
        <dbReference type="Pfam" id="PF00561"/>
    </source>
</evidence>
<dbReference type="InterPro" id="IPR029058">
    <property type="entry name" value="AB_hydrolase_fold"/>
</dbReference>
<dbReference type="GO" id="GO:0042952">
    <property type="term" value="P:beta-ketoadipate pathway"/>
    <property type="evidence" value="ECO:0007669"/>
    <property type="project" value="InterPro"/>
</dbReference>
<dbReference type="PRINTS" id="PR00111">
    <property type="entry name" value="ABHYDROLASE"/>
</dbReference>
<dbReference type="AlphaFoldDB" id="A0A1I1MQJ2"/>
<dbReference type="Gene3D" id="3.40.50.1820">
    <property type="entry name" value="alpha/beta hydrolase"/>
    <property type="match status" value="1"/>
</dbReference>
<accession>A0A1I1MQJ2</accession>
<keyword evidence="3" id="KW-1185">Reference proteome</keyword>
<dbReference type="OrthoDB" id="9780932at2"/>
<dbReference type="SUPFAM" id="SSF53474">
    <property type="entry name" value="alpha/beta-Hydrolases"/>
    <property type="match status" value="1"/>
</dbReference>
<dbReference type="STRING" id="927664.SAMN05421780_110155"/>
<dbReference type="InterPro" id="IPR026968">
    <property type="entry name" value="PcaD/CatD"/>
</dbReference>
<gene>
    <name evidence="2" type="ORF">SAMN05421780_110155</name>
</gene>
<dbReference type="Pfam" id="PF00561">
    <property type="entry name" value="Abhydrolase_1"/>
    <property type="match status" value="1"/>
</dbReference>
<organism evidence="2 3">
    <name type="scientific">Flexibacter flexilis DSM 6793</name>
    <dbReference type="NCBI Taxonomy" id="927664"/>
    <lineage>
        <taxon>Bacteria</taxon>
        <taxon>Pseudomonadati</taxon>
        <taxon>Bacteroidota</taxon>
        <taxon>Cytophagia</taxon>
        <taxon>Cytophagales</taxon>
        <taxon>Flexibacteraceae</taxon>
        <taxon>Flexibacter</taxon>
    </lineage>
</organism>